<feature type="domain" description="RIN4 pathogenic type III effector avirulence factor Avr cleavage site" evidence="2">
    <location>
        <begin position="87"/>
        <end position="117"/>
    </location>
</feature>
<dbReference type="EMBL" id="CM026432">
    <property type="protein sequence ID" value="KAG0556446.1"/>
    <property type="molecule type" value="Genomic_DNA"/>
</dbReference>
<feature type="region of interest" description="Disordered" evidence="1">
    <location>
        <begin position="116"/>
        <end position="150"/>
    </location>
</feature>
<protein>
    <recommendedName>
        <fullName evidence="2">RIN4 pathogenic type III effector avirulence factor Avr cleavage site domain-containing protein</fullName>
    </recommendedName>
</protein>
<dbReference type="InterPro" id="IPR008700">
    <property type="entry name" value="TypeIII_avirulence_cleave"/>
</dbReference>
<keyword evidence="4" id="KW-1185">Reference proteome</keyword>
<proteinExistence type="predicted"/>
<gene>
    <name evidence="3" type="ORF">KC19_11G054700</name>
</gene>
<comment type="caution">
    <text evidence="3">The sequence shown here is derived from an EMBL/GenBank/DDBJ whole genome shotgun (WGS) entry which is preliminary data.</text>
</comment>
<dbReference type="AlphaFoldDB" id="A0A8T0GAR6"/>
<evidence type="ECO:0000259" key="2">
    <source>
        <dbReference type="Pfam" id="PF05627"/>
    </source>
</evidence>
<sequence length="162" mass="16754">MAGHGHVPKFDGPNAGNFTETFDIARSGGRGGSREPPQASKPEETTNNPPPTRRLPQRGRPAAAGATAPARRPARTNPKPVPVSDAGDSHIPTFGTWNVDGDQNYTGIFQAASNAKKGEAGGPTLESASGGKGSGGSGDLYKPHHSKKRSSSWCCFGVTSAY</sequence>
<evidence type="ECO:0000313" key="4">
    <source>
        <dbReference type="Proteomes" id="UP000822688"/>
    </source>
</evidence>
<feature type="region of interest" description="Disordered" evidence="1">
    <location>
        <begin position="1"/>
        <end position="98"/>
    </location>
</feature>
<dbReference type="Pfam" id="PF05627">
    <property type="entry name" value="AvrRpt-cleavage"/>
    <property type="match status" value="1"/>
</dbReference>
<reference evidence="3 4" key="1">
    <citation type="submission" date="2020-06" db="EMBL/GenBank/DDBJ databases">
        <title>WGS assembly of Ceratodon purpureus strain R40.</title>
        <authorList>
            <person name="Carey S.B."/>
            <person name="Jenkins J."/>
            <person name="Shu S."/>
            <person name="Lovell J.T."/>
            <person name="Sreedasyam A."/>
            <person name="Maumus F."/>
            <person name="Tiley G.P."/>
            <person name="Fernandez-Pozo N."/>
            <person name="Barry K."/>
            <person name="Chen C."/>
            <person name="Wang M."/>
            <person name="Lipzen A."/>
            <person name="Daum C."/>
            <person name="Saski C.A."/>
            <person name="Payton A.C."/>
            <person name="Mcbreen J.C."/>
            <person name="Conrad R.E."/>
            <person name="Kollar L.M."/>
            <person name="Olsson S."/>
            <person name="Huttunen S."/>
            <person name="Landis J.B."/>
            <person name="Wickett N.J."/>
            <person name="Johnson M.G."/>
            <person name="Rensing S.A."/>
            <person name="Grimwood J."/>
            <person name="Schmutz J."/>
            <person name="Mcdaniel S.F."/>
        </authorList>
    </citation>
    <scope>NUCLEOTIDE SEQUENCE [LARGE SCALE GENOMIC DNA]</scope>
    <source>
        <strain evidence="3 4">R40</strain>
    </source>
</reference>
<accession>A0A8T0GAR6</accession>
<evidence type="ECO:0000313" key="3">
    <source>
        <dbReference type="EMBL" id="KAG0556446.1"/>
    </source>
</evidence>
<organism evidence="3 4">
    <name type="scientific">Ceratodon purpureus</name>
    <name type="common">Fire moss</name>
    <name type="synonym">Dicranum purpureum</name>
    <dbReference type="NCBI Taxonomy" id="3225"/>
    <lineage>
        <taxon>Eukaryota</taxon>
        <taxon>Viridiplantae</taxon>
        <taxon>Streptophyta</taxon>
        <taxon>Embryophyta</taxon>
        <taxon>Bryophyta</taxon>
        <taxon>Bryophytina</taxon>
        <taxon>Bryopsida</taxon>
        <taxon>Dicranidae</taxon>
        <taxon>Pseudoditrichales</taxon>
        <taxon>Ditrichaceae</taxon>
        <taxon>Ceratodon</taxon>
    </lineage>
</organism>
<name>A0A8T0GAR6_CERPU</name>
<feature type="compositionally biased region" description="Low complexity" evidence="1">
    <location>
        <begin position="58"/>
        <end position="71"/>
    </location>
</feature>
<evidence type="ECO:0000256" key="1">
    <source>
        <dbReference type="SAM" id="MobiDB-lite"/>
    </source>
</evidence>
<dbReference type="Proteomes" id="UP000822688">
    <property type="component" value="Chromosome 11"/>
</dbReference>